<feature type="compositionally biased region" description="Gly residues" evidence="1">
    <location>
        <begin position="629"/>
        <end position="655"/>
    </location>
</feature>
<name>A0ABU0QQE4_9ACTN</name>
<dbReference type="Proteomes" id="UP001232755">
    <property type="component" value="Unassembled WGS sequence"/>
</dbReference>
<organism evidence="2 3">
    <name type="scientific">Streptomyces africanus</name>
    <dbReference type="NCBI Taxonomy" id="231024"/>
    <lineage>
        <taxon>Bacteria</taxon>
        <taxon>Bacillati</taxon>
        <taxon>Actinomycetota</taxon>
        <taxon>Actinomycetes</taxon>
        <taxon>Kitasatosporales</taxon>
        <taxon>Streptomycetaceae</taxon>
        <taxon>Streptomyces</taxon>
    </lineage>
</organism>
<comment type="caution">
    <text evidence="2">The sequence shown here is derived from an EMBL/GenBank/DDBJ whole genome shotgun (WGS) entry which is preliminary data.</text>
</comment>
<accession>A0ABU0QQE4</accession>
<reference evidence="2 3" key="1">
    <citation type="submission" date="2023-07" db="EMBL/GenBank/DDBJ databases">
        <title>Comparative genomics of wheat-associated soil bacteria to identify genetic determinants of phenazine resistance.</title>
        <authorList>
            <person name="Mouncey N."/>
        </authorList>
    </citation>
    <scope>NUCLEOTIDE SEQUENCE [LARGE SCALE GENOMIC DNA]</scope>
    <source>
        <strain evidence="2 3">B3I12</strain>
    </source>
</reference>
<protein>
    <recommendedName>
        <fullName evidence="4">ATP-binding protein</fullName>
    </recommendedName>
</protein>
<dbReference type="EMBL" id="JAUSYP010000001">
    <property type="protein sequence ID" value="MDQ0749613.1"/>
    <property type="molecule type" value="Genomic_DNA"/>
</dbReference>
<evidence type="ECO:0000313" key="3">
    <source>
        <dbReference type="Proteomes" id="UP001232755"/>
    </source>
</evidence>
<feature type="region of interest" description="Disordered" evidence="1">
    <location>
        <begin position="315"/>
        <end position="352"/>
    </location>
</feature>
<gene>
    <name evidence="2" type="ORF">QF034_003844</name>
</gene>
<dbReference type="RefSeq" id="WP_307176154.1">
    <property type="nucleotide sequence ID" value="NZ_JAUSYP010000001.1"/>
</dbReference>
<sequence>MCEELGFEKLLGEEGFFARLLGRAPSGAGRDLLYGPDLPVVLLTGGPGMGKGRLLRAVRDRFAAKVPVIHLDCASPVYEDRAAPEPGARSAATEALVEVARRLCTWQGTGGSFAFPRLFTGLAMIATGVAEGTPEAVATEAERYEDLAQKQRLRGLGVGDFWRGVLRGTIRNLLTTLGQALDPYSAAVSNALLDALFEGLAPRGRAELGRVYGAYPGAAGQPRIGLRILAADFRAGGEAREVAESFLFRALREDLEAAYAAPIGWLRRVGRPGLLLDHAESPLGEQLLRGVLTDRRGGQRDRVVIVGTARRPDGGAFLHGGLPPEEVTPPAEYRPADGPPPAWSRRTDQSADRAPLADGVLLLRMPLLTGDQLRRETVRRQQRAEPEGGTNRRRIDAAVARLSGGRPHTVIRLAEAAAAFRMPADANDRDILDAPLRLPGDGTLERPVADVLLRELILDQLPVRLPTEHHDHWLDLLTHLSVAHDTECADVLLRHHQRGHVHHLTAHHVARLLTDTGWPGCERHFIGDFGLRQLLVHRLYGLRPGGAAWYADHHLLRDHYARRAVGEAGGRGSGASDAASGGGALGGGVPGGRPPGDGSPGGAALGDGSPGVGVLGGAASRGEAPDGGASRGGAPDGGALPGGEPGAGAVHGGVPDGEASRQGSPDGGVLHGGVPDGEASRQGAPGDGPPVTGASPGGAWGSGSPGDGAFRSLTAHRMNHHLVSGGVDDVVTHLAVTLPGRPREWCAELLEIAQAPYPGGADARRERAQGLVPVDGPPLRRTVDQLLHAVWLCEERTRPTGKETARTLAKLLDLLSIMDFEGAGLLSRTATDWSGLAENEQPLLRCTCTEQLRRRR</sequence>
<keyword evidence="3" id="KW-1185">Reference proteome</keyword>
<evidence type="ECO:0000313" key="2">
    <source>
        <dbReference type="EMBL" id="MDQ0749613.1"/>
    </source>
</evidence>
<feature type="compositionally biased region" description="Gly residues" evidence="1">
    <location>
        <begin position="665"/>
        <end position="675"/>
    </location>
</feature>
<evidence type="ECO:0008006" key="4">
    <source>
        <dbReference type="Google" id="ProtNLM"/>
    </source>
</evidence>
<feature type="region of interest" description="Disordered" evidence="1">
    <location>
        <begin position="567"/>
        <end position="708"/>
    </location>
</feature>
<evidence type="ECO:0000256" key="1">
    <source>
        <dbReference type="SAM" id="MobiDB-lite"/>
    </source>
</evidence>
<feature type="compositionally biased region" description="Gly residues" evidence="1">
    <location>
        <begin position="695"/>
        <end position="706"/>
    </location>
</feature>
<proteinExistence type="predicted"/>
<feature type="compositionally biased region" description="Gly residues" evidence="1">
    <location>
        <begin position="580"/>
        <end position="616"/>
    </location>
</feature>